<accession>X1CXH8</accession>
<protein>
    <submittedName>
        <fullName evidence="2">Uncharacterized protein</fullName>
    </submittedName>
</protein>
<reference evidence="2" key="1">
    <citation type="journal article" date="2014" name="Front. Microbiol.">
        <title>High frequency of phylogenetically diverse reductive dehalogenase-homologous genes in deep subseafloor sedimentary metagenomes.</title>
        <authorList>
            <person name="Kawai M."/>
            <person name="Futagami T."/>
            <person name="Toyoda A."/>
            <person name="Takaki Y."/>
            <person name="Nishi S."/>
            <person name="Hori S."/>
            <person name="Arai W."/>
            <person name="Tsubouchi T."/>
            <person name="Morono Y."/>
            <person name="Uchiyama I."/>
            <person name="Ito T."/>
            <person name="Fujiyama A."/>
            <person name="Inagaki F."/>
            <person name="Takami H."/>
        </authorList>
    </citation>
    <scope>NUCLEOTIDE SEQUENCE</scope>
    <source>
        <strain evidence="2">Expedition CK06-06</strain>
    </source>
</reference>
<dbReference type="AlphaFoldDB" id="X1CXH8"/>
<dbReference type="EMBL" id="BART01038008">
    <property type="protein sequence ID" value="GAH13206.1"/>
    <property type="molecule type" value="Genomic_DNA"/>
</dbReference>
<evidence type="ECO:0000313" key="1">
    <source>
        <dbReference type="EMBL" id="GAG60785.1"/>
    </source>
</evidence>
<gene>
    <name evidence="1" type="ORF">S01H4_03992</name>
    <name evidence="2" type="ORF">S01H4_63277</name>
</gene>
<evidence type="ECO:0000313" key="2">
    <source>
        <dbReference type="EMBL" id="GAH13206.1"/>
    </source>
</evidence>
<proteinExistence type="predicted"/>
<comment type="caution">
    <text evidence="2">The sequence shown here is derived from an EMBL/GenBank/DDBJ whole genome shotgun (WGS) entry which is preliminary data.</text>
</comment>
<name>X1CXH8_9ZZZZ</name>
<dbReference type="EMBL" id="BART01001028">
    <property type="protein sequence ID" value="GAG60785.1"/>
    <property type="molecule type" value="Genomic_DNA"/>
</dbReference>
<organism evidence="2">
    <name type="scientific">marine sediment metagenome</name>
    <dbReference type="NCBI Taxonomy" id="412755"/>
    <lineage>
        <taxon>unclassified sequences</taxon>
        <taxon>metagenomes</taxon>
        <taxon>ecological metagenomes</taxon>
    </lineage>
</organism>
<sequence>MNIEKENNKKEETSNKALALPQYYLLVRENGYLKGSSKYF</sequence>